<gene>
    <name evidence="1" type="ORF">EDD76_10696</name>
</gene>
<keyword evidence="2" id="KW-1185">Reference proteome</keyword>
<dbReference type="STRING" id="1469948.GCA_000732725_01394"/>
<name>A0A4R1QZK8_9FIRM</name>
<dbReference type="SUPFAM" id="SSF141571">
    <property type="entry name" value="Pentapeptide repeat-like"/>
    <property type="match status" value="1"/>
</dbReference>
<protein>
    <submittedName>
        <fullName evidence="1">Pentapeptide repeat protein</fullName>
    </submittedName>
</protein>
<dbReference type="RefSeq" id="WP_031390113.1">
    <property type="nucleotide sequence ID" value="NZ_JPNB01000001.1"/>
</dbReference>
<comment type="caution">
    <text evidence="1">The sequence shown here is derived from an EMBL/GenBank/DDBJ whole genome shotgun (WGS) entry which is preliminary data.</text>
</comment>
<accession>A0A4R1QZK8</accession>
<dbReference type="EMBL" id="SLUO01000006">
    <property type="protein sequence ID" value="TCL58443.1"/>
    <property type="molecule type" value="Genomic_DNA"/>
</dbReference>
<proteinExistence type="predicted"/>
<dbReference type="OrthoDB" id="154708at2"/>
<organism evidence="1 2">
    <name type="scientific">Kineothrix alysoides</name>
    <dbReference type="NCBI Taxonomy" id="1469948"/>
    <lineage>
        <taxon>Bacteria</taxon>
        <taxon>Bacillati</taxon>
        <taxon>Bacillota</taxon>
        <taxon>Clostridia</taxon>
        <taxon>Lachnospirales</taxon>
        <taxon>Lachnospiraceae</taxon>
        <taxon>Kineothrix</taxon>
    </lineage>
</organism>
<evidence type="ECO:0000313" key="1">
    <source>
        <dbReference type="EMBL" id="TCL58443.1"/>
    </source>
</evidence>
<dbReference type="Gene3D" id="2.160.20.80">
    <property type="entry name" value="E3 ubiquitin-protein ligase SopA"/>
    <property type="match status" value="1"/>
</dbReference>
<dbReference type="InterPro" id="IPR001646">
    <property type="entry name" value="5peptide_repeat"/>
</dbReference>
<dbReference type="Proteomes" id="UP000295718">
    <property type="component" value="Unassembled WGS sequence"/>
</dbReference>
<dbReference type="Pfam" id="PF00805">
    <property type="entry name" value="Pentapeptide"/>
    <property type="match status" value="1"/>
</dbReference>
<reference evidence="1 2" key="1">
    <citation type="submission" date="2019-03" db="EMBL/GenBank/DDBJ databases">
        <title>Genomic Encyclopedia of Type Strains, Phase IV (KMG-IV): sequencing the most valuable type-strain genomes for metagenomic binning, comparative biology and taxonomic classification.</title>
        <authorList>
            <person name="Goeker M."/>
        </authorList>
    </citation>
    <scope>NUCLEOTIDE SEQUENCE [LARGE SCALE GENOMIC DNA]</scope>
    <source>
        <strain evidence="1 2">DSM 100556</strain>
    </source>
</reference>
<sequence>MQLHQYDSSSDIFNEFRINCEKCRGLCCVALYFSKFDGFPSDKVSGTPCHNLDSDFCCSIHSELYSKQMKGCLAYDCFGAGQIVASLYEPGDWRSNSQIAQEIFEVFIKVFHLQQILWYLSEILTLMPAKTLWKKTSIYIDELHILIQSSPKDILNFDIEELRTKVNPLLKEAGELVKREVCHTNREIKKKDFIGHNFKKSKLDGYNFSSALLIAANLESCSLTGSNFIGADLRDTNIKNADLRESIFLTQGQINAAKGNKNTRIPKHLIRPLSWM</sequence>
<dbReference type="AlphaFoldDB" id="A0A4R1QZK8"/>
<evidence type="ECO:0000313" key="2">
    <source>
        <dbReference type="Proteomes" id="UP000295718"/>
    </source>
</evidence>